<sequence length="177" mass="19777">MSAMHFLIETVFNLFLMVVLLRFWMQWARVDFYNPVSQAVVKATSFAVNPLRKIIPGFAGIDVASLVLAFIVAGAKLSVLMLVFSGYWDPATAALGGLLTLLKEAFSLVFWILIIRALLSWVVQGYNPAAAVFEQLTEPLLRPVRKIIPPLGGLDLSIMVVLFGMMFLQRLVMDFMH</sequence>
<dbReference type="GO" id="GO:0016020">
    <property type="term" value="C:membrane"/>
    <property type="evidence" value="ECO:0007669"/>
    <property type="project" value="InterPro"/>
</dbReference>
<dbReference type="Proteomes" id="UP000076503">
    <property type="component" value="Unassembled WGS sequence"/>
</dbReference>
<evidence type="ECO:0000256" key="2">
    <source>
        <dbReference type="SAM" id="Phobius"/>
    </source>
</evidence>
<gene>
    <name evidence="3" type="ORF">N476_11075</name>
</gene>
<dbReference type="RefSeq" id="WP_063360765.1">
    <property type="nucleotide sequence ID" value="NZ_AUXZ01000062.1"/>
</dbReference>
<evidence type="ECO:0000256" key="1">
    <source>
        <dbReference type="ARBA" id="ARBA00010894"/>
    </source>
</evidence>
<dbReference type="OrthoDB" id="9806665at2"/>
<keyword evidence="2" id="KW-0812">Transmembrane</keyword>
<dbReference type="PANTHER" id="PTHR33219">
    <property type="entry name" value="YLMG HOMOLOG PROTEIN 2, CHLOROPLASTIC"/>
    <property type="match status" value="1"/>
</dbReference>
<accession>A0A167FPP8</accession>
<organism evidence="3 4">
    <name type="scientific">Pseudoalteromonas luteoviolacea H33</name>
    <dbReference type="NCBI Taxonomy" id="1365251"/>
    <lineage>
        <taxon>Bacteria</taxon>
        <taxon>Pseudomonadati</taxon>
        <taxon>Pseudomonadota</taxon>
        <taxon>Gammaproteobacteria</taxon>
        <taxon>Alteromonadales</taxon>
        <taxon>Pseudoalteromonadaceae</taxon>
        <taxon>Pseudoalteromonas</taxon>
    </lineage>
</organism>
<comment type="similarity">
    <text evidence="1">Belongs to the YggT family.</text>
</comment>
<dbReference type="EMBL" id="AUXZ01000062">
    <property type="protein sequence ID" value="KZN52598.1"/>
    <property type="molecule type" value="Genomic_DNA"/>
</dbReference>
<dbReference type="PATRIC" id="fig|1365251.3.peg.1135"/>
<keyword evidence="2" id="KW-1133">Transmembrane helix</keyword>
<reference evidence="3 4" key="1">
    <citation type="submission" date="2013-07" db="EMBL/GenBank/DDBJ databases">
        <title>Comparative Genomic and Metabolomic Analysis of Twelve Strains of Pseudoalteromonas luteoviolacea.</title>
        <authorList>
            <person name="Vynne N.G."/>
            <person name="Mansson M."/>
            <person name="Gram L."/>
        </authorList>
    </citation>
    <scope>NUCLEOTIDE SEQUENCE [LARGE SCALE GENOMIC DNA]</scope>
    <source>
        <strain evidence="3 4">H33</strain>
    </source>
</reference>
<protein>
    <submittedName>
        <fullName evidence="3">Membrane protein</fullName>
    </submittedName>
</protein>
<proteinExistence type="inferred from homology"/>
<dbReference type="InterPro" id="IPR003425">
    <property type="entry name" value="CCB3/YggT"/>
</dbReference>
<feature type="transmembrane region" description="Helical" evidence="2">
    <location>
        <begin position="6"/>
        <end position="25"/>
    </location>
</feature>
<dbReference type="Pfam" id="PF02325">
    <property type="entry name" value="CCB3_YggT"/>
    <property type="match status" value="2"/>
</dbReference>
<dbReference type="AlphaFoldDB" id="A0A167FPP8"/>
<evidence type="ECO:0000313" key="4">
    <source>
        <dbReference type="Proteomes" id="UP000076503"/>
    </source>
</evidence>
<feature type="transmembrane region" description="Helical" evidence="2">
    <location>
        <begin position="147"/>
        <end position="168"/>
    </location>
</feature>
<evidence type="ECO:0000313" key="3">
    <source>
        <dbReference type="EMBL" id="KZN52598.1"/>
    </source>
</evidence>
<name>A0A167FPP8_9GAMM</name>
<keyword evidence="2" id="KW-0472">Membrane</keyword>
<comment type="caution">
    <text evidence="3">The sequence shown here is derived from an EMBL/GenBank/DDBJ whole genome shotgun (WGS) entry which is preliminary data.</text>
</comment>
<dbReference type="PANTHER" id="PTHR33219:SF14">
    <property type="entry name" value="PROTEIN COFACTOR ASSEMBLY OF COMPLEX C SUBUNIT B CCB3, CHLOROPLASTIC-RELATED"/>
    <property type="match status" value="1"/>
</dbReference>
<feature type="transmembrane region" description="Helical" evidence="2">
    <location>
        <begin position="108"/>
        <end position="127"/>
    </location>
</feature>